<sequence>MEDQFPKMESFMPRGFLPSYFQGISSTTGSSFFEDPNMLSSLSQTSSHGIISSSRLLSSSPDRILSSSDSSSSHNLPDFATNNRNFSLDHYKLHTNTTPPNFVPLNLFKVFDPKLTRADQVSQPNSPPSLSTTLKSPNLTLFLQDLDSKNDPDPLSIPMPRQQGIEWLKMSQQLHNCQSKGFNEYWLSTTKTQPMKNAGRRVLQINHHQKPSFSAGAASVSSSSTSPGKLFRGVRQRHWGKWVAEIRLPRNRTRVWLGTFDTAEEAAVAYDTAAYMLRGEYAHLNFPDMKHQLKANSHNGNTAALLEAKLQALSKGVSGSHQKIKPGLVDQDQSLPLTKTISPKKRLFGDSKANGLEGKVGCEAVIESKKTHQDYLVSDLEAVQLSKMPSLDMDTIWDAILVSDTS</sequence>
<keyword evidence="11" id="KW-1185">Reference proteome</keyword>
<dbReference type="FunFam" id="3.30.730.10:FF:000001">
    <property type="entry name" value="Ethylene-responsive transcription factor 2"/>
    <property type="match status" value="1"/>
</dbReference>
<evidence type="ECO:0000256" key="3">
    <source>
        <dbReference type="ARBA" id="ARBA00023015"/>
    </source>
</evidence>
<dbReference type="SUPFAM" id="SSF54171">
    <property type="entry name" value="DNA-binding domain"/>
    <property type="match status" value="1"/>
</dbReference>
<dbReference type="InterPro" id="IPR016177">
    <property type="entry name" value="DNA-bd_dom_sf"/>
</dbReference>
<dbReference type="Pfam" id="PF00847">
    <property type="entry name" value="AP2"/>
    <property type="match status" value="1"/>
</dbReference>
<evidence type="ECO:0000256" key="1">
    <source>
        <dbReference type="ARBA" id="ARBA00004123"/>
    </source>
</evidence>
<keyword evidence="7" id="KW-0539">Nucleus</keyword>
<dbReference type="Proteomes" id="UP001187192">
    <property type="component" value="Unassembled WGS sequence"/>
</dbReference>
<keyword evidence="2" id="KW-0936">Ethylene signaling pathway</keyword>
<feature type="domain" description="AP2/ERF" evidence="9">
    <location>
        <begin position="230"/>
        <end position="287"/>
    </location>
</feature>
<keyword evidence="3" id="KW-0805">Transcription regulation</keyword>
<dbReference type="Gene3D" id="3.30.730.10">
    <property type="entry name" value="AP2/ERF domain"/>
    <property type="match status" value="1"/>
</dbReference>
<accession>A0AA88J336</accession>
<evidence type="ECO:0000256" key="2">
    <source>
        <dbReference type="ARBA" id="ARBA00022745"/>
    </source>
</evidence>
<dbReference type="AlphaFoldDB" id="A0AA88J336"/>
<reference evidence="10" key="1">
    <citation type="submission" date="2023-07" db="EMBL/GenBank/DDBJ databases">
        <title>draft genome sequence of fig (Ficus carica).</title>
        <authorList>
            <person name="Takahashi T."/>
            <person name="Nishimura K."/>
        </authorList>
    </citation>
    <scope>NUCLEOTIDE SEQUENCE</scope>
</reference>
<evidence type="ECO:0000256" key="8">
    <source>
        <dbReference type="ARBA" id="ARBA00024343"/>
    </source>
</evidence>
<evidence type="ECO:0000259" key="9">
    <source>
        <dbReference type="PROSITE" id="PS51032"/>
    </source>
</evidence>
<protein>
    <recommendedName>
        <fullName evidence="9">AP2/ERF domain-containing protein</fullName>
    </recommendedName>
</protein>
<dbReference type="GO" id="GO:0003700">
    <property type="term" value="F:DNA-binding transcription factor activity"/>
    <property type="evidence" value="ECO:0007669"/>
    <property type="project" value="InterPro"/>
</dbReference>
<dbReference type="InterPro" id="IPR051758">
    <property type="entry name" value="ERF/AP2-like"/>
</dbReference>
<evidence type="ECO:0000256" key="5">
    <source>
        <dbReference type="ARBA" id="ARBA00023159"/>
    </source>
</evidence>
<dbReference type="SMART" id="SM00380">
    <property type="entry name" value="AP2"/>
    <property type="match status" value="1"/>
</dbReference>
<gene>
    <name evidence="10" type="ORF">TIFTF001_032988</name>
</gene>
<evidence type="ECO:0000256" key="7">
    <source>
        <dbReference type="ARBA" id="ARBA00023242"/>
    </source>
</evidence>
<name>A0AA88J336_FICCA</name>
<comment type="subcellular location">
    <subcellularLocation>
        <location evidence="1">Nucleus</location>
    </subcellularLocation>
</comment>
<organism evidence="10 11">
    <name type="scientific">Ficus carica</name>
    <name type="common">Common fig</name>
    <dbReference type="NCBI Taxonomy" id="3494"/>
    <lineage>
        <taxon>Eukaryota</taxon>
        <taxon>Viridiplantae</taxon>
        <taxon>Streptophyta</taxon>
        <taxon>Embryophyta</taxon>
        <taxon>Tracheophyta</taxon>
        <taxon>Spermatophyta</taxon>
        <taxon>Magnoliopsida</taxon>
        <taxon>eudicotyledons</taxon>
        <taxon>Gunneridae</taxon>
        <taxon>Pentapetalae</taxon>
        <taxon>rosids</taxon>
        <taxon>fabids</taxon>
        <taxon>Rosales</taxon>
        <taxon>Moraceae</taxon>
        <taxon>Ficeae</taxon>
        <taxon>Ficus</taxon>
    </lineage>
</organism>
<dbReference type="GO" id="GO:0005634">
    <property type="term" value="C:nucleus"/>
    <property type="evidence" value="ECO:0007669"/>
    <property type="project" value="UniProtKB-SubCell"/>
</dbReference>
<keyword evidence="5" id="KW-0010">Activator</keyword>
<evidence type="ECO:0000256" key="4">
    <source>
        <dbReference type="ARBA" id="ARBA00023125"/>
    </source>
</evidence>
<dbReference type="GO" id="GO:0009873">
    <property type="term" value="P:ethylene-activated signaling pathway"/>
    <property type="evidence" value="ECO:0007669"/>
    <property type="project" value="UniProtKB-KW"/>
</dbReference>
<proteinExistence type="inferred from homology"/>
<evidence type="ECO:0000313" key="11">
    <source>
        <dbReference type="Proteomes" id="UP001187192"/>
    </source>
</evidence>
<keyword evidence="6" id="KW-0804">Transcription</keyword>
<dbReference type="PRINTS" id="PR00367">
    <property type="entry name" value="ETHRSPELEMNT"/>
</dbReference>
<dbReference type="PROSITE" id="PS51032">
    <property type="entry name" value="AP2_ERF"/>
    <property type="match status" value="1"/>
</dbReference>
<dbReference type="PANTHER" id="PTHR31657:SF40">
    <property type="entry name" value="ETHYLENE-RESPONSIVE TRANSCRIPTION FACTOR ERF062"/>
    <property type="match status" value="1"/>
</dbReference>
<dbReference type="CDD" id="cd00018">
    <property type="entry name" value="AP2"/>
    <property type="match status" value="1"/>
</dbReference>
<keyword evidence="4" id="KW-0238">DNA-binding</keyword>
<comment type="similarity">
    <text evidence="8">Belongs to the AP2/ERF transcription factor family. ERF subfamily.</text>
</comment>
<evidence type="ECO:0000256" key="6">
    <source>
        <dbReference type="ARBA" id="ARBA00023163"/>
    </source>
</evidence>
<dbReference type="InterPro" id="IPR036955">
    <property type="entry name" value="AP2/ERF_dom_sf"/>
</dbReference>
<dbReference type="InterPro" id="IPR001471">
    <property type="entry name" value="AP2/ERF_dom"/>
</dbReference>
<dbReference type="PANTHER" id="PTHR31657">
    <property type="entry name" value="ETHYLENE-RESPONSIVE TRANSCRIPTION FACTOR ERF061"/>
    <property type="match status" value="1"/>
</dbReference>
<dbReference type="EMBL" id="BTGU01000162">
    <property type="protein sequence ID" value="GMN63903.1"/>
    <property type="molecule type" value="Genomic_DNA"/>
</dbReference>
<comment type="caution">
    <text evidence="10">The sequence shown here is derived from an EMBL/GenBank/DDBJ whole genome shotgun (WGS) entry which is preliminary data.</text>
</comment>
<dbReference type="GO" id="GO:0000976">
    <property type="term" value="F:transcription cis-regulatory region binding"/>
    <property type="evidence" value="ECO:0007669"/>
    <property type="project" value="UniProtKB-ARBA"/>
</dbReference>
<evidence type="ECO:0000313" key="10">
    <source>
        <dbReference type="EMBL" id="GMN63903.1"/>
    </source>
</evidence>